<evidence type="ECO:0000256" key="5">
    <source>
        <dbReference type="ARBA" id="ARBA00022519"/>
    </source>
</evidence>
<evidence type="ECO:0000313" key="13">
    <source>
        <dbReference type="EMBL" id="SNQ28165.1"/>
    </source>
</evidence>
<evidence type="ECO:0000256" key="1">
    <source>
        <dbReference type="ARBA" id="ARBA00004377"/>
    </source>
</evidence>
<evidence type="ECO:0000256" key="4">
    <source>
        <dbReference type="ARBA" id="ARBA00022481"/>
    </source>
</evidence>
<name>A0A217ECC0_9GAMM</name>
<evidence type="ECO:0000259" key="12">
    <source>
        <dbReference type="Pfam" id="PF12019"/>
    </source>
</evidence>
<accession>A0A217ECC0</accession>
<reference evidence="14" key="1">
    <citation type="submission" date="2017-06" db="EMBL/GenBank/DDBJ databases">
        <authorList>
            <person name="Varghese N."/>
            <person name="Submissions S."/>
        </authorList>
    </citation>
    <scope>NUCLEOTIDE SEQUENCE [LARGE SCALE GENOMIC DNA]</scope>
    <source>
        <strain evidence="14">ANC 5114</strain>
    </source>
</reference>
<evidence type="ECO:0000256" key="7">
    <source>
        <dbReference type="ARBA" id="ARBA00022989"/>
    </source>
</evidence>
<keyword evidence="5" id="KW-0997">Cell inner membrane</keyword>
<evidence type="ECO:0000256" key="10">
    <source>
        <dbReference type="ARBA" id="ARBA00030775"/>
    </source>
</evidence>
<evidence type="ECO:0000256" key="11">
    <source>
        <dbReference type="SAM" id="Phobius"/>
    </source>
</evidence>
<dbReference type="Gene3D" id="3.55.40.10">
    <property type="entry name" value="minor pseudopilin epsh domain"/>
    <property type="match status" value="1"/>
</dbReference>
<comment type="similarity">
    <text evidence="9">Belongs to the GSP H family.</text>
</comment>
<sequence>MRLHFSSGLTWIELTVVIALIAIITALATPSFAIFKAEQEKKDSMHLIKIAVSHAKQATQLYHHDVLLCPSQNGRDCLNKNTWQHGLLLVEDRNKNRQADATEQRLYFFAQDLQYGTLTWQGSLHKNLIVFQSDTGLPRGYIGSFKYCHHQQENHSYRMTLSMMGHLRQDANSRC</sequence>
<gene>
    <name evidence="13" type="ORF">SAMN05444584_0074</name>
</gene>
<evidence type="ECO:0000256" key="2">
    <source>
        <dbReference type="ARBA" id="ARBA00021549"/>
    </source>
</evidence>
<dbReference type="AlphaFoldDB" id="A0A217ECC0"/>
<evidence type="ECO:0000256" key="3">
    <source>
        <dbReference type="ARBA" id="ARBA00022475"/>
    </source>
</evidence>
<organism evidence="13 14">
    <name type="scientific">Acinetobacter apis</name>
    <dbReference type="NCBI Taxonomy" id="1229165"/>
    <lineage>
        <taxon>Bacteria</taxon>
        <taxon>Pseudomonadati</taxon>
        <taxon>Pseudomonadota</taxon>
        <taxon>Gammaproteobacteria</taxon>
        <taxon>Moraxellales</taxon>
        <taxon>Moraxellaceae</taxon>
        <taxon>Acinetobacter</taxon>
    </lineage>
</organism>
<keyword evidence="4" id="KW-0488">Methylation</keyword>
<evidence type="ECO:0000256" key="8">
    <source>
        <dbReference type="ARBA" id="ARBA00023136"/>
    </source>
</evidence>
<feature type="transmembrane region" description="Helical" evidence="11">
    <location>
        <begin position="12"/>
        <end position="35"/>
    </location>
</feature>
<keyword evidence="14" id="KW-1185">Reference proteome</keyword>
<dbReference type="Proteomes" id="UP000243463">
    <property type="component" value="Unassembled WGS sequence"/>
</dbReference>
<keyword evidence="8 11" id="KW-0472">Membrane</keyword>
<dbReference type="Pfam" id="PF12019">
    <property type="entry name" value="GspH"/>
    <property type="match status" value="1"/>
</dbReference>
<evidence type="ECO:0000256" key="6">
    <source>
        <dbReference type="ARBA" id="ARBA00022692"/>
    </source>
</evidence>
<evidence type="ECO:0000256" key="9">
    <source>
        <dbReference type="ARBA" id="ARBA00025772"/>
    </source>
</evidence>
<dbReference type="InterPro" id="IPR045584">
    <property type="entry name" value="Pilin-like"/>
</dbReference>
<dbReference type="InterPro" id="IPR022346">
    <property type="entry name" value="T2SS_GspH"/>
</dbReference>
<protein>
    <recommendedName>
        <fullName evidence="2">Type II secretion system protein H</fullName>
    </recommendedName>
    <alternativeName>
        <fullName evidence="10">General secretion pathway protein H</fullName>
    </alternativeName>
</protein>
<evidence type="ECO:0000313" key="14">
    <source>
        <dbReference type="Proteomes" id="UP000243463"/>
    </source>
</evidence>
<keyword evidence="7 11" id="KW-1133">Transmembrane helix</keyword>
<keyword evidence="6 11" id="KW-0812">Transmembrane</keyword>
<dbReference type="GO" id="GO:0005886">
    <property type="term" value="C:plasma membrane"/>
    <property type="evidence" value="ECO:0007669"/>
    <property type="project" value="UniProtKB-SubCell"/>
</dbReference>
<comment type="subcellular location">
    <subcellularLocation>
        <location evidence="1">Cell inner membrane</location>
        <topology evidence="1">Single-pass membrane protein</topology>
    </subcellularLocation>
</comment>
<dbReference type="SUPFAM" id="SSF54523">
    <property type="entry name" value="Pili subunits"/>
    <property type="match status" value="1"/>
</dbReference>
<feature type="domain" description="General secretion pathway GspH" evidence="12">
    <location>
        <begin position="54"/>
        <end position="165"/>
    </location>
</feature>
<keyword evidence="3" id="KW-1003">Cell membrane</keyword>
<proteinExistence type="inferred from homology"/>
<dbReference type="EMBL" id="FZLN01000001">
    <property type="protein sequence ID" value="SNQ28165.1"/>
    <property type="molecule type" value="Genomic_DNA"/>
</dbReference>
<dbReference type="GO" id="GO:0015627">
    <property type="term" value="C:type II protein secretion system complex"/>
    <property type="evidence" value="ECO:0007669"/>
    <property type="project" value="InterPro"/>
</dbReference>
<dbReference type="GO" id="GO:0015628">
    <property type="term" value="P:protein secretion by the type II secretion system"/>
    <property type="evidence" value="ECO:0007669"/>
    <property type="project" value="InterPro"/>
</dbReference>